<dbReference type="AlphaFoldDB" id="A0A3N4MEC6"/>
<dbReference type="InterPro" id="IPR035952">
    <property type="entry name" value="Rhomboid-like_sf"/>
</dbReference>
<evidence type="ECO:0000256" key="1">
    <source>
        <dbReference type="ARBA" id="ARBA00004141"/>
    </source>
</evidence>
<proteinExistence type="inferred from homology"/>
<dbReference type="PANTHER" id="PTHR43731:SF14">
    <property type="entry name" value="PRESENILIN-ASSOCIATED RHOMBOID-LIKE PROTEIN, MITOCHONDRIAL"/>
    <property type="match status" value="1"/>
</dbReference>
<keyword evidence="9" id="KW-0645">Protease</keyword>
<name>A0A3N4MEC6_9BACT</name>
<keyword evidence="3 7" id="KW-0812">Transmembrane</keyword>
<evidence type="ECO:0000313" key="9">
    <source>
        <dbReference type="EMBL" id="RPD40336.1"/>
    </source>
</evidence>
<keyword evidence="10" id="KW-1185">Reference proteome</keyword>
<evidence type="ECO:0000256" key="2">
    <source>
        <dbReference type="ARBA" id="ARBA00009045"/>
    </source>
</evidence>
<dbReference type="GO" id="GO:0004252">
    <property type="term" value="F:serine-type endopeptidase activity"/>
    <property type="evidence" value="ECO:0007669"/>
    <property type="project" value="InterPro"/>
</dbReference>
<evidence type="ECO:0000256" key="5">
    <source>
        <dbReference type="ARBA" id="ARBA00022989"/>
    </source>
</evidence>
<evidence type="ECO:0000256" key="3">
    <source>
        <dbReference type="ARBA" id="ARBA00022692"/>
    </source>
</evidence>
<dbReference type="Gene3D" id="1.20.1540.10">
    <property type="entry name" value="Rhomboid-like"/>
    <property type="match status" value="1"/>
</dbReference>
<dbReference type="GO" id="GO:0006508">
    <property type="term" value="P:proteolysis"/>
    <property type="evidence" value="ECO:0007669"/>
    <property type="project" value="UniProtKB-KW"/>
</dbReference>
<dbReference type="PANTHER" id="PTHR43731">
    <property type="entry name" value="RHOMBOID PROTEASE"/>
    <property type="match status" value="1"/>
</dbReference>
<sequence length="274" mass="31410">MLPLVIKNLLIINGLVFLAQVSLKPLLQVDLDVMFGLHYWGSDLFRPHQIITHLFMHGSFPHLFFNMFALWMFGATLENRWGPKRFLIFYMVCGIGAALCHLGVLTIDNVRLTSAIQDFNVNPSFDSFVKIYDKYGLENFTITEGAKEYPMQSFRDAWSAMPPESGDMVFRARLYLSNFVELYRNIPTVGASGAVFGVLFAFGYLFPNSYLFILPIPFPIKAKYFIGGYILMELFLGFKNSSGDNVAHFAHLGGVLFAYILLKIWNKRNRRDFY</sequence>
<protein>
    <submittedName>
        <fullName evidence="9">Rhomboid family intramembrane serine protease</fullName>
    </submittedName>
</protein>
<feature type="domain" description="Peptidase S54 rhomboid" evidence="8">
    <location>
        <begin position="48"/>
        <end position="102"/>
    </location>
</feature>
<feature type="transmembrane region" description="Helical" evidence="7">
    <location>
        <begin position="248"/>
        <end position="265"/>
    </location>
</feature>
<accession>A0A3N4MEC6</accession>
<comment type="caution">
    <text evidence="9">The sequence shown here is derived from an EMBL/GenBank/DDBJ whole genome shotgun (WGS) entry which is preliminary data.</text>
</comment>
<feature type="transmembrane region" description="Helical" evidence="7">
    <location>
        <begin position="86"/>
        <end position="107"/>
    </location>
</feature>
<feature type="transmembrane region" description="Helical" evidence="7">
    <location>
        <begin position="50"/>
        <end position="74"/>
    </location>
</feature>
<feature type="domain" description="Peptidase S54 rhomboid" evidence="8">
    <location>
        <begin position="180"/>
        <end position="262"/>
    </location>
</feature>
<comment type="subcellular location">
    <subcellularLocation>
        <location evidence="1">Membrane</location>
        <topology evidence="1">Multi-pass membrane protein</topology>
    </subcellularLocation>
</comment>
<dbReference type="GO" id="GO:0016020">
    <property type="term" value="C:membrane"/>
    <property type="evidence" value="ECO:0007669"/>
    <property type="project" value="UniProtKB-SubCell"/>
</dbReference>
<dbReference type="InterPro" id="IPR022764">
    <property type="entry name" value="Peptidase_S54_rhomboid_dom"/>
</dbReference>
<feature type="transmembrane region" description="Helical" evidence="7">
    <location>
        <begin position="218"/>
        <end position="236"/>
    </location>
</feature>
<reference evidence="10" key="1">
    <citation type="submission" date="2018-11" db="EMBL/GenBank/DDBJ databases">
        <title>Chitinophaga lutea sp.nov., isolate from arsenic contaminated soil.</title>
        <authorList>
            <person name="Zong Y."/>
        </authorList>
    </citation>
    <scope>NUCLEOTIDE SEQUENCE [LARGE SCALE GENOMIC DNA]</scope>
    <source>
        <strain evidence="10">YLT18</strain>
    </source>
</reference>
<dbReference type="Pfam" id="PF01694">
    <property type="entry name" value="Rhomboid"/>
    <property type="match status" value="2"/>
</dbReference>
<dbReference type="EMBL" id="RMBX01000008">
    <property type="protein sequence ID" value="RPD40336.1"/>
    <property type="molecule type" value="Genomic_DNA"/>
</dbReference>
<keyword evidence="5 7" id="KW-1133">Transmembrane helix</keyword>
<evidence type="ECO:0000256" key="4">
    <source>
        <dbReference type="ARBA" id="ARBA00022801"/>
    </source>
</evidence>
<gene>
    <name evidence="9" type="ORF">EG028_16745</name>
</gene>
<comment type="similarity">
    <text evidence="2">Belongs to the peptidase S54 family.</text>
</comment>
<dbReference type="Proteomes" id="UP000279089">
    <property type="component" value="Unassembled WGS sequence"/>
</dbReference>
<keyword evidence="6 7" id="KW-0472">Membrane</keyword>
<dbReference type="InterPro" id="IPR050925">
    <property type="entry name" value="Rhomboid_protease_S54"/>
</dbReference>
<evidence type="ECO:0000259" key="8">
    <source>
        <dbReference type="Pfam" id="PF01694"/>
    </source>
</evidence>
<dbReference type="SUPFAM" id="SSF144091">
    <property type="entry name" value="Rhomboid-like"/>
    <property type="match status" value="1"/>
</dbReference>
<evidence type="ECO:0000256" key="7">
    <source>
        <dbReference type="SAM" id="Phobius"/>
    </source>
</evidence>
<evidence type="ECO:0000313" key="10">
    <source>
        <dbReference type="Proteomes" id="UP000279089"/>
    </source>
</evidence>
<feature type="transmembrane region" description="Helical" evidence="7">
    <location>
        <begin position="186"/>
        <end position="206"/>
    </location>
</feature>
<keyword evidence="4" id="KW-0378">Hydrolase</keyword>
<organism evidence="9 10">
    <name type="scientific">Chitinophaga barathri</name>
    <dbReference type="NCBI Taxonomy" id="1647451"/>
    <lineage>
        <taxon>Bacteria</taxon>
        <taxon>Pseudomonadati</taxon>
        <taxon>Bacteroidota</taxon>
        <taxon>Chitinophagia</taxon>
        <taxon>Chitinophagales</taxon>
        <taxon>Chitinophagaceae</taxon>
        <taxon>Chitinophaga</taxon>
    </lineage>
</organism>
<dbReference type="OrthoDB" id="9807874at2"/>
<evidence type="ECO:0000256" key="6">
    <source>
        <dbReference type="ARBA" id="ARBA00023136"/>
    </source>
</evidence>